<reference evidence="2" key="1">
    <citation type="submission" date="2021-06" db="EMBL/GenBank/DDBJ databases">
        <authorList>
            <person name="Huq M.A."/>
        </authorList>
    </citation>
    <scope>NUCLEOTIDE SEQUENCE</scope>
    <source>
        <strain evidence="2">MAH-26</strain>
    </source>
</reference>
<keyword evidence="3" id="KW-1185">Reference proteome</keyword>
<dbReference type="RefSeq" id="WP_217790814.1">
    <property type="nucleotide sequence ID" value="NZ_JAHSPG010000003.1"/>
</dbReference>
<protein>
    <recommendedName>
        <fullName evidence="1">Fibronectin type-III domain-containing protein</fullName>
    </recommendedName>
</protein>
<sequence>MKRKIINYVKNVCIVLSVLFAPLMLLAQTKEKKTQPAIRMIGRADSAGKKIYLRWAATDPQVWKINNQYGYTLERFTVLRDRNMLSVPERKLITVKPLKPQPLTAWETLAIKDSNAAVIAQALYGKDFEVSISEKGAAKIMAQSQELQQRFSFALYAADNSFDGALMAGWGYVDTDVKANEKYLYRLKTAAPQGVLKTDSTGVFISPAEYEPLPAVQEIVAQFGNHGALLSWDMHMLSRYYASYYVERSDDGGARFNRINRSPVSNFDDKDGQPTRMYFVDSLPENGKEYQYRVMGLNPFGQTGPASQIIKGKGKEMLAAVPNIRNAYVDEKGALQVNWVFDEKANDLIKGFVLQRADKATGPYKAFSDTLANSLRHAGIKKELSSSNYFTITAIAKEGEASTSFPYLVQPIDSTPPAIPTGVKAVIDTNGVVTLTWNKNTENDLMGYKVFRAQKKDEEPVPLIDSFWVRNSFKDTLSLKLLNKKVYYAVSALDERFNQSQKSALVEVKKPSVIPPSPAVLTKFKVEGNSVTLRWINSTDEDIAAHILYRKMDGDTAFELVQTFEGRSVDSFADAGLKASQKYHYYLQAKNEDGLTTNSEELIITTTSNASSKDMQITKLYAFPEADKRRIEVSWDDKIENVVEYNVYKAINGKQLTLFKVIPTAQKGLYDTDVQANTEYQYAVMAVLRSGAFSGMKAVTVKY</sequence>
<accession>A0A9E2S6U8</accession>
<evidence type="ECO:0000313" key="2">
    <source>
        <dbReference type="EMBL" id="MBV4357201.1"/>
    </source>
</evidence>
<dbReference type="PROSITE" id="PS50853">
    <property type="entry name" value="FN3"/>
    <property type="match status" value="1"/>
</dbReference>
<evidence type="ECO:0000259" key="1">
    <source>
        <dbReference type="PROSITE" id="PS50853"/>
    </source>
</evidence>
<dbReference type="EMBL" id="JAHSPG010000003">
    <property type="protein sequence ID" value="MBV4357201.1"/>
    <property type="molecule type" value="Genomic_DNA"/>
</dbReference>
<dbReference type="AlphaFoldDB" id="A0A9E2S6U8"/>
<proteinExistence type="predicted"/>
<organism evidence="2 3">
    <name type="scientific">Pinibacter aurantiacus</name>
    <dbReference type="NCBI Taxonomy" id="2851599"/>
    <lineage>
        <taxon>Bacteria</taxon>
        <taxon>Pseudomonadati</taxon>
        <taxon>Bacteroidota</taxon>
        <taxon>Chitinophagia</taxon>
        <taxon>Chitinophagales</taxon>
        <taxon>Chitinophagaceae</taxon>
        <taxon>Pinibacter</taxon>
    </lineage>
</organism>
<dbReference type="Proteomes" id="UP000812270">
    <property type="component" value="Unassembled WGS sequence"/>
</dbReference>
<feature type="domain" description="Fibronectin type-III" evidence="1">
    <location>
        <begin position="515"/>
        <end position="609"/>
    </location>
</feature>
<name>A0A9E2S6U8_9BACT</name>
<dbReference type="SMART" id="SM00060">
    <property type="entry name" value="FN3"/>
    <property type="match status" value="4"/>
</dbReference>
<comment type="caution">
    <text evidence="2">The sequence shown here is derived from an EMBL/GenBank/DDBJ whole genome shotgun (WGS) entry which is preliminary data.</text>
</comment>
<evidence type="ECO:0000313" key="3">
    <source>
        <dbReference type="Proteomes" id="UP000812270"/>
    </source>
</evidence>
<dbReference type="InterPro" id="IPR003961">
    <property type="entry name" value="FN3_dom"/>
</dbReference>
<gene>
    <name evidence="2" type="ORF">KTO63_08600</name>
</gene>
<dbReference type="CDD" id="cd00063">
    <property type="entry name" value="FN3"/>
    <property type="match status" value="1"/>
</dbReference>